<sequence>MATTTTVKNTKKTSTYNSKALSSTNKMTSGRVMEKPKILVNESISKVELLRQSNYLSNVKKQKSGEKDLTGLPEGVRKSIENKERIEQILNLSRSNEIEDIRKRFSIEKKPLNKKRANEIKEERIAFFKSNIEKSKSGRSKLSSLSYGNDSAVNKIRESNAEKASKKVKDSVAQTKTVARKKTKPSNKK</sequence>
<dbReference type="HOGENOM" id="CLU_130982_0_0_14"/>
<keyword evidence="3" id="KW-1185">Reference proteome</keyword>
<evidence type="ECO:0000313" key="2">
    <source>
        <dbReference type="EMBL" id="AGR42104.1"/>
    </source>
</evidence>
<accession>S5LWD9</accession>
<dbReference type="Proteomes" id="UP000014983">
    <property type="component" value="Chromosome"/>
</dbReference>
<dbReference type="OrthoDB" id="390338at2"/>
<feature type="region of interest" description="Disordered" evidence="1">
    <location>
        <begin position="134"/>
        <end position="189"/>
    </location>
</feature>
<name>S5LWD9_9MOLU</name>
<reference evidence="2 3" key="1">
    <citation type="journal article" date="2013" name="Genome Biol. Evol.">
        <title>Comparison of metabolic capacities and inference of gene content evolution in mosquito-associated Spiroplasma diminutum and S. taiwanense.</title>
        <authorList>
            <person name="Lo W.S."/>
            <person name="Ku C."/>
            <person name="Chen L.L."/>
            <person name="Chang T.H."/>
            <person name="Kuo C.H."/>
        </authorList>
    </citation>
    <scope>NUCLEOTIDE SEQUENCE [LARGE SCALE GENOMIC DNA]</scope>
    <source>
        <strain evidence="2">CUAS-1</strain>
    </source>
</reference>
<feature type="compositionally biased region" description="Basic residues" evidence="1">
    <location>
        <begin position="178"/>
        <end position="189"/>
    </location>
</feature>
<feature type="compositionally biased region" description="Low complexity" evidence="1">
    <location>
        <begin position="1"/>
        <end position="19"/>
    </location>
</feature>
<evidence type="ECO:0000313" key="3">
    <source>
        <dbReference type="Proteomes" id="UP000014983"/>
    </source>
</evidence>
<gene>
    <name evidence="2" type="ORF">SDIMI_v3c04000</name>
</gene>
<feature type="region of interest" description="Disordered" evidence="1">
    <location>
        <begin position="1"/>
        <end position="31"/>
    </location>
</feature>
<organism evidence="2 3">
    <name type="scientific">Spiroplasma diminutum CUAS-1</name>
    <dbReference type="NCBI Taxonomy" id="1276221"/>
    <lineage>
        <taxon>Bacteria</taxon>
        <taxon>Bacillati</taxon>
        <taxon>Mycoplasmatota</taxon>
        <taxon>Mollicutes</taxon>
        <taxon>Entomoplasmatales</taxon>
        <taxon>Spiroplasmataceae</taxon>
        <taxon>Spiroplasma</taxon>
    </lineage>
</organism>
<evidence type="ECO:0000256" key="1">
    <source>
        <dbReference type="SAM" id="MobiDB-lite"/>
    </source>
</evidence>
<dbReference type="STRING" id="1276221.SDIMI_v3c04000"/>
<feature type="compositionally biased region" description="Basic and acidic residues" evidence="1">
    <location>
        <begin position="155"/>
        <end position="170"/>
    </location>
</feature>
<dbReference type="RefSeq" id="WP_020836336.1">
    <property type="nucleotide sequence ID" value="NC_021833.1"/>
</dbReference>
<protein>
    <submittedName>
        <fullName evidence="2">Uncharacterized protein</fullName>
    </submittedName>
</protein>
<dbReference type="EMBL" id="CP005076">
    <property type="protein sequence ID" value="AGR42104.1"/>
    <property type="molecule type" value="Genomic_DNA"/>
</dbReference>
<dbReference type="InParanoid" id="S5LWD9"/>
<dbReference type="AlphaFoldDB" id="S5LWD9"/>
<dbReference type="KEGG" id="sdi:SDIMI_v3c04000"/>
<proteinExistence type="predicted"/>
<dbReference type="PATRIC" id="fig|1276221.3.peg.397"/>